<name>A0A4Q7M4W9_9MICO</name>
<comment type="caution">
    <text evidence="1">The sequence shown here is derived from an EMBL/GenBank/DDBJ whole genome shotgun (WGS) entry which is preliminary data.</text>
</comment>
<evidence type="ECO:0000313" key="1">
    <source>
        <dbReference type="EMBL" id="RZS62441.1"/>
    </source>
</evidence>
<proteinExistence type="predicted"/>
<reference evidence="1 2" key="1">
    <citation type="submission" date="2019-02" db="EMBL/GenBank/DDBJ databases">
        <title>Sequencing the genomes of 1000 actinobacteria strains.</title>
        <authorList>
            <person name="Klenk H.-P."/>
        </authorList>
    </citation>
    <scope>NUCLEOTIDE SEQUENCE [LARGE SCALE GENOMIC DNA]</scope>
    <source>
        <strain evidence="1 2">DSM 16932</strain>
    </source>
</reference>
<keyword evidence="2" id="KW-1185">Reference proteome</keyword>
<accession>A0A4Q7M4W9</accession>
<protein>
    <submittedName>
        <fullName evidence="1">Uncharacterized protein</fullName>
    </submittedName>
</protein>
<dbReference type="OrthoDB" id="5148785at2"/>
<sequence>MATPPMEAAEPHPSTEPTPEALLAAARWALDHDHQALLAHRVARLSQAPWDVQDAADRHLIRRHREAALTH</sequence>
<dbReference type="Proteomes" id="UP000293852">
    <property type="component" value="Unassembled WGS sequence"/>
</dbReference>
<gene>
    <name evidence="1" type="ORF">EV386_2774</name>
</gene>
<evidence type="ECO:0000313" key="2">
    <source>
        <dbReference type="Proteomes" id="UP000293852"/>
    </source>
</evidence>
<dbReference type="RefSeq" id="WP_130415889.1">
    <property type="nucleotide sequence ID" value="NZ_SGWX01000001.1"/>
</dbReference>
<dbReference type="AlphaFoldDB" id="A0A4Q7M4W9"/>
<organism evidence="1 2">
    <name type="scientific">Xylanimonas ulmi</name>
    <dbReference type="NCBI Taxonomy" id="228973"/>
    <lineage>
        <taxon>Bacteria</taxon>
        <taxon>Bacillati</taxon>
        <taxon>Actinomycetota</taxon>
        <taxon>Actinomycetes</taxon>
        <taxon>Micrococcales</taxon>
        <taxon>Promicromonosporaceae</taxon>
        <taxon>Xylanimonas</taxon>
    </lineage>
</organism>
<dbReference type="EMBL" id="SGWX01000001">
    <property type="protein sequence ID" value="RZS62441.1"/>
    <property type="molecule type" value="Genomic_DNA"/>
</dbReference>